<dbReference type="SUPFAM" id="SSF54909">
    <property type="entry name" value="Dimeric alpha+beta barrel"/>
    <property type="match status" value="1"/>
</dbReference>
<evidence type="ECO:0000259" key="1">
    <source>
        <dbReference type="Pfam" id="PF03992"/>
    </source>
</evidence>
<comment type="caution">
    <text evidence="2">The sequence shown here is derived from an EMBL/GenBank/DDBJ whole genome shotgun (WGS) entry which is preliminary data.</text>
</comment>
<evidence type="ECO:0000313" key="2">
    <source>
        <dbReference type="EMBL" id="KPW06495.1"/>
    </source>
</evidence>
<dbReference type="Pfam" id="PF03992">
    <property type="entry name" value="ABM"/>
    <property type="match status" value="1"/>
</dbReference>
<dbReference type="InterPro" id="IPR011008">
    <property type="entry name" value="Dimeric_a/b-barrel"/>
</dbReference>
<accession>A0A0P9GHF1</accession>
<reference evidence="2 3" key="1">
    <citation type="submission" date="2015-09" db="EMBL/GenBank/DDBJ databases">
        <title>Genome announcement of multiple Pseudomonas syringae strains.</title>
        <authorList>
            <person name="Thakur S."/>
            <person name="Wang P.W."/>
            <person name="Gong Y."/>
            <person name="Weir B.S."/>
            <person name="Guttman D.S."/>
        </authorList>
    </citation>
    <scope>NUCLEOTIDE SEQUENCE [LARGE SCALE GENOMIC DNA]</scope>
    <source>
        <strain evidence="2 3">ICMP2802</strain>
    </source>
</reference>
<proteinExistence type="predicted"/>
<organism evidence="2 3">
    <name type="scientific">Pseudomonas syringae pv. aceris</name>
    <dbReference type="NCBI Taxonomy" id="199198"/>
    <lineage>
        <taxon>Bacteria</taxon>
        <taxon>Pseudomonadati</taxon>
        <taxon>Pseudomonadota</taxon>
        <taxon>Gammaproteobacteria</taxon>
        <taxon>Pseudomonadales</taxon>
        <taxon>Pseudomonadaceae</taxon>
        <taxon>Pseudomonas</taxon>
        <taxon>Pseudomonas syringae</taxon>
    </lineage>
</organism>
<dbReference type="AlphaFoldDB" id="A0A0P9GHF1"/>
<sequence length="140" mass="15768">MQRLDQRCILTCPPWGPTVEEITMHPHISCLFSLAIKPGDFAEFKALIAQVVAATRKEPGTLVYEYSVNEDQSVAHILERYNVESVVSHVDITFAPFGKRFLELCTITSLVVYGTPDAEIRKRLDPFGAVYMTPFDGFSR</sequence>
<name>A0A0P9GHF1_PSESX</name>
<feature type="domain" description="ABM" evidence="1">
    <location>
        <begin position="31"/>
        <end position="81"/>
    </location>
</feature>
<gene>
    <name evidence="2" type="ORF">ALO91_03888</name>
</gene>
<protein>
    <recommendedName>
        <fullName evidence="1">ABM domain-containing protein</fullName>
    </recommendedName>
</protein>
<dbReference type="PATRIC" id="fig|199198.5.peg.5614"/>
<dbReference type="Gene3D" id="3.30.70.100">
    <property type="match status" value="1"/>
</dbReference>
<dbReference type="Proteomes" id="UP000050297">
    <property type="component" value="Unassembled WGS sequence"/>
</dbReference>
<dbReference type="InterPro" id="IPR007138">
    <property type="entry name" value="ABM_dom"/>
</dbReference>
<evidence type="ECO:0000313" key="3">
    <source>
        <dbReference type="Proteomes" id="UP000050297"/>
    </source>
</evidence>
<dbReference type="EMBL" id="LJPM01000659">
    <property type="protein sequence ID" value="KPW06495.1"/>
    <property type="molecule type" value="Genomic_DNA"/>
</dbReference>